<evidence type="ECO:0000313" key="2">
    <source>
        <dbReference type="EMBL" id="KAJ7323035.1"/>
    </source>
</evidence>
<feature type="compositionally biased region" description="Basic and acidic residues" evidence="1">
    <location>
        <begin position="42"/>
        <end position="59"/>
    </location>
</feature>
<gene>
    <name evidence="2" type="ORF">DFH08DRAFT_1030293</name>
</gene>
<protein>
    <submittedName>
        <fullName evidence="2">Uncharacterized protein</fullName>
    </submittedName>
</protein>
<feature type="region of interest" description="Disordered" evidence="1">
    <location>
        <begin position="35"/>
        <end position="104"/>
    </location>
</feature>
<name>A0AAD7EI32_9AGAR</name>
<organism evidence="2 3">
    <name type="scientific">Mycena albidolilacea</name>
    <dbReference type="NCBI Taxonomy" id="1033008"/>
    <lineage>
        <taxon>Eukaryota</taxon>
        <taxon>Fungi</taxon>
        <taxon>Dikarya</taxon>
        <taxon>Basidiomycota</taxon>
        <taxon>Agaricomycotina</taxon>
        <taxon>Agaricomycetes</taxon>
        <taxon>Agaricomycetidae</taxon>
        <taxon>Agaricales</taxon>
        <taxon>Marasmiineae</taxon>
        <taxon>Mycenaceae</taxon>
        <taxon>Mycena</taxon>
    </lineage>
</organism>
<reference evidence="2" key="1">
    <citation type="submission" date="2023-03" db="EMBL/GenBank/DDBJ databases">
        <title>Massive genome expansion in bonnet fungi (Mycena s.s.) driven by repeated elements and novel gene families across ecological guilds.</title>
        <authorList>
            <consortium name="Lawrence Berkeley National Laboratory"/>
            <person name="Harder C.B."/>
            <person name="Miyauchi S."/>
            <person name="Viragh M."/>
            <person name="Kuo A."/>
            <person name="Thoen E."/>
            <person name="Andreopoulos B."/>
            <person name="Lu D."/>
            <person name="Skrede I."/>
            <person name="Drula E."/>
            <person name="Henrissat B."/>
            <person name="Morin E."/>
            <person name="Kohler A."/>
            <person name="Barry K."/>
            <person name="LaButti K."/>
            <person name="Morin E."/>
            <person name="Salamov A."/>
            <person name="Lipzen A."/>
            <person name="Mereny Z."/>
            <person name="Hegedus B."/>
            <person name="Baldrian P."/>
            <person name="Stursova M."/>
            <person name="Weitz H."/>
            <person name="Taylor A."/>
            <person name="Grigoriev I.V."/>
            <person name="Nagy L.G."/>
            <person name="Martin F."/>
            <person name="Kauserud H."/>
        </authorList>
    </citation>
    <scope>NUCLEOTIDE SEQUENCE</scope>
    <source>
        <strain evidence="2">CBHHK002</strain>
    </source>
</reference>
<accession>A0AAD7EI32</accession>
<feature type="region of interest" description="Disordered" evidence="1">
    <location>
        <begin position="1"/>
        <end position="20"/>
    </location>
</feature>
<sequence>MGVGIGMWLPSTRGRGHGRHNSLYRAQASTPFNTFAEPLSVDGDRDSVGPQRLREEEARRRPRCRRHPQRGPPAFDAAARRRVSIPRAPSPSARRASGLNSPPAHTHTFDAALLNAVDLPCPPRGRPARCAPRLALKTRAGRGSMSLQGRRQIGRIDASPLRSRLHARPALRAPYARHIANHRSIATHRSIDAA</sequence>
<proteinExistence type="predicted"/>
<evidence type="ECO:0000256" key="1">
    <source>
        <dbReference type="SAM" id="MobiDB-lite"/>
    </source>
</evidence>
<feature type="compositionally biased region" description="Low complexity" evidence="1">
    <location>
        <begin position="85"/>
        <end position="97"/>
    </location>
</feature>
<comment type="caution">
    <text evidence="2">The sequence shown here is derived from an EMBL/GenBank/DDBJ whole genome shotgun (WGS) entry which is preliminary data.</text>
</comment>
<dbReference type="AlphaFoldDB" id="A0AAD7EI32"/>
<evidence type="ECO:0000313" key="3">
    <source>
        <dbReference type="Proteomes" id="UP001218218"/>
    </source>
</evidence>
<feature type="compositionally biased region" description="Basic residues" evidence="1">
    <location>
        <begin position="60"/>
        <end position="69"/>
    </location>
</feature>
<keyword evidence="3" id="KW-1185">Reference proteome</keyword>
<dbReference type="EMBL" id="JARIHO010000048">
    <property type="protein sequence ID" value="KAJ7323035.1"/>
    <property type="molecule type" value="Genomic_DNA"/>
</dbReference>
<dbReference type="Proteomes" id="UP001218218">
    <property type="component" value="Unassembled WGS sequence"/>
</dbReference>